<accession>A0A0F9UEH0</accession>
<feature type="region of interest" description="Disordered" evidence="1">
    <location>
        <begin position="148"/>
        <end position="167"/>
    </location>
</feature>
<dbReference type="EMBL" id="LAZR01000113">
    <property type="protein sequence ID" value="KKN90059.1"/>
    <property type="molecule type" value="Genomic_DNA"/>
</dbReference>
<dbReference type="AlphaFoldDB" id="A0A0F9UEH0"/>
<organism evidence="2">
    <name type="scientific">marine sediment metagenome</name>
    <dbReference type="NCBI Taxonomy" id="412755"/>
    <lineage>
        <taxon>unclassified sequences</taxon>
        <taxon>metagenomes</taxon>
        <taxon>ecological metagenomes</taxon>
    </lineage>
</organism>
<reference evidence="2" key="1">
    <citation type="journal article" date="2015" name="Nature">
        <title>Complex archaea that bridge the gap between prokaryotes and eukaryotes.</title>
        <authorList>
            <person name="Spang A."/>
            <person name="Saw J.H."/>
            <person name="Jorgensen S.L."/>
            <person name="Zaremba-Niedzwiedzka K."/>
            <person name="Martijn J."/>
            <person name="Lind A.E."/>
            <person name="van Eijk R."/>
            <person name="Schleper C."/>
            <person name="Guy L."/>
            <person name="Ettema T.J."/>
        </authorList>
    </citation>
    <scope>NUCLEOTIDE SEQUENCE</scope>
</reference>
<name>A0A0F9UEH0_9ZZZZ</name>
<protein>
    <submittedName>
        <fullName evidence="2">Uncharacterized protein</fullName>
    </submittedName>
</protein>
<evidence type="ECO:0000313" key="2">
    <source>
        <dbReference type="EMBL" id="KKN90059.1"/>
    </source>
</evidence>
<sequence length="167" mass="19026">MDIKEFGDMLQINPNDLDTELIRQPELFFRVGQAHALAISERDGAKEDLAVTDASLNFEVRNALEKEGTKATMDLVAAEVQAHKDHGADMQAYLETKRKADELGALRDAFSQRAYMLREMVNLFMANYFATESVSRGEAGERVAQRNIRVATEERKKRPPLKRRRNK</sequence>
<feature type="compositionally biased region" description="Basic residues" evidence="1">
    <location>
        <begin position="157"/>
        <end position="167"/>
    </location>
</feature>
<gene>
    <name evidence="2" type="ORF">LCGC14_0231720</name>
</gene>
<comment type="caution">
    <text evidence="2">The sequence shown here is derived from an EMBL/GenBank/DDBJ whole genome shotgun (WGS) entry which is preliminary data.</text>
</comment>
<evidence type="ECO:0000256" key="1">
    <source>
        <dbReference type="SAM" id="MobiDB-lite"/>
    </source>
</evidence>
<proteinExistence type="predicted"/>